<feature type="domain" description="PAS" evidence="4">
    <location>
        <begin position="44"/>
        <end position="80"/>
    </location>
</feature>
<keyword evidence="7" id="KW-0808">Transferase</keyword>
<proteinExistence type="predicted"/>
<comment type="catalytic activity">
    <reaction evidence="2">
        <text>2 GTP = 3',3'-c-di-GMP + 2 diphosphate</text>
        <dbReference type="Rhea" id="RHEA:24898"/>
        <dbReference type="ChEBI" id="CHEBI:33019"/>
        <dbReference type="ChEBI" id="CHEBI:37565"/>
        <dbReference type="ChEBI" id="CHEBI:58805"/>
        <dbReference type="EC" id="2.7.7.65"/>
    </reaction>
</comment>
<evidence type="ECO:0000313" key="7">
    <source>
        <dbReference type="EMBL" id="MDM8562517.1"/>
    </source>
</evidence>
<dbReference type="EMBL" id="JAUCGM010000182">
    <property type="protein sequence ID" value="MDM8562517.1"/>
    <property type="molecule type" value="Genomic_DNA"/>
</dbReference>
<comment type="caution">
    <text evidence="7">The sequence shown here is derived from an EMBL/GenBank/DDBJ whole genome shotgun (WGS) entry which is preliminary data.</text>
</comment>
<evidence type="ECO:0000313" key="8">
    <source>
        <dbReference type="Proteomes" id="UP001171945"/>
    </source>
</evidence>
<accession>A0ABT7VS93</accession>
<feature type="coiled-coil region" evidence="3">
    <location>
        <begin position="312"/>
        <end position="356"/>
    </location>
</feature>
<dbReference type="Pfam" id="PF00990">
    <property type="entry name" value="GGDEF"/>
    <property type="match status" value="1"/>
</dbReference>
<dbReference type="CDD" id="cd01949">
    <property type="entry name" value="GGDEF"/>
    <property type="match status" value="1"/>
</dbReference>
<dbReference type="InterPro" id="IPR029787">
    <property type="entry name" value="Nucleotide_cyclase"/>
</dbReference>
<dbReference type="Pfam" id="PF08448">
    <property type="entry name" value="PAS_4"/>
    <property type="match status" value="1"/>
</dbReference>
<feature type="domain" description="GGDEF" evidence="6">
    <location>
        <begin position="384"/>
        <end position="521"/>
    </location>
</feature>
<keyword evidence="3" id="KW-0175">Coiled coil</keyword>
<evidence type="ECO:0000259" key="6">
    <source>
        <dbReference type="PROSITE" id="PS50887"/>
    </source>
</evidence>
<feature type="domain" description="PAC" evidence="5">
    <location>
        <begin position="120"/>
        <end position="174"/>
    </location>
</feature>
<dbReference type="PROSITE" id="PS50112">
    <property type="entry name" value="PAS"/>
    <property type="match status" value="2"/>
</dbReference>
<organism evidence="7 8">
    <name type="scientific">Candidatus Marithioploca araucensis</name>
    <dbReference type="NCBI Taxonomy" id="70273"/>
    <lineage>
        <taxon>Bacteria</taxon>
        <taxon>Pseudomonadati</taxon>
        <taxon>Pseudomonadota</taxon>
        <taxon>Gammaproteobacteria</taxon>
        <taxon>Thiotrichales</taxon>
        <taxon>Thiotrichaceae</taxon>
        <taxon>Candidatus Marithioploca</taxon>
    </lineage>
</organism>
<dbReference type="CDD" id="cd00130">
    <property type="entry name" value="PAS"/>
    <property type="match status" value="1"/>
</dbReference>
<evidence type="ECO:0000256" key="3">
    <source>
        <dbReference type="SAM" id="Coils"/>
    </source>
</evidence>
<dbReference type="GO" id="GO:0052621">
    <property type="term" value="F:diguanylate cyclase activity"/>
    <property type="evidence" value="ECO:0007669"/>
    <property type="project" value="UniProtKB-EC"/>
</dbReference>
<dbReference type="PANTHER" id="PTHR45138:SF9">
    <property type="entry name" value="DIGUANYLATE CYCLASE DGCM-RELATED"/>
    <property type="match status" value="1"/>
</dbReference>
<dbReference type="InterPro" id="IPR035965">
    <property type="entry name" value="PAS-like_dom_sf"/>
</dbReference>
<dbReference type="InterPro" id="IPR013767">
    <property type="entry name" value="PAS_fold"/>
</dbReference>
<dbReference type="PROSITE" id="PS50113">
    <property type="entry name" value="PAC"/>
    <property type="match status" value="1"/>
</dbReference>
<dbReference type="Proteomes" id="UP001171945">
    <property type="component" value="Unassembled WGS sequence"/>
</dbReference>
<dbReference type="Gene3D" id="3.30.70.270">
    <property type="match status" value="1"/>
</dbReference>
<dbReference type="EC" id="2.7.7.65" evidence="1"/>
<dbReference type="SUPFAM" id="SSF55073">
    <property type="entry name" value="Nucleotide cyclase"/>
    <property type="match status" value="1"/>
</dbReference>
<evidence type="ECO:0000259" key="4">
    <source>
        <dbReference type="PROSITE" id="PS50112"/>
    </source>
</evidence>
<dbReference type="InterPro" id="IPR043128">
    <property type="entry name" value="Rev_trsase/Diguanyl_cyclase"/>
</dbReference>
<feature type="non-terminal residue" evidence="7">
    <location>
        <position position="1"/>
    </location>
</feature>
<dbReference type="NCBIfam" id="TIGR00229">
    <property type="entry name" value="sensory_box"/>
    <property type="match status" value="2"/>
</dbReference>
<feature type="domain" description="PAS" evidence="4">
    <location>
        <begin position="182"/>
        <end position="234"/>
    </location>
</feature>
<dbReference type="PANTHER" id="PTHR45138">
    <property type="entry name" value="REGULATORY COMPONENTS OF SENSORY TRANSDUCTION SYSTEM"/>
    <property type="match status" value="1"/>
</dbReference>
<gene>
    <name evidence="7" type="ORF">QUF54_04105</name>
</gene>
<evidence type="ECO:0000256" key="2">
    <source>
        <dbReference type="ARBA" id="ARBA00034247"/>
    </source>
</evidence>
<evidence type="ECO:0000259" key="5">
    <source>
        <dbReference type="PROSITE" id="PS50113"/>
    </source>
</evidence>
<keyword evidence="8" id="KW-1185">Reference proteome</keyword>
<keyword evidence="7" id="KW-0548">Nucleotidyltransferase</keyword>
<dbReference type="InterPro" id="IPR000700">
    <property type="entry name" value="PAS-assoc_C"/>
</dbReference>
<dbReference type="InterPro" id="IPR000014">
    <property type="entry name" value="PAS"/>
</dbReference>
<dbReference type="InterPro" id="IPR000160">
    <property type="entry name" value="GGDEF_dom"/>
</dbReference>
<dbReference type="SMART" id="SM00267">
    <property type="entry name" value="GGDEF"/>
    <property type="match status" value="1"/>
</dbReference>
<dbReference type="Gene3D" id="3.30.450.20">
    <property type="entry name" value="PAS domain"/>
    <property type="match status" value="2"/>
</dbReference>
<dbReference type="SMART" id="SM00091">
    <property type="entry name" value="PAS"/>
    <property type="match status" value="2"/>
</dbReference>
<protein>
    <recommendedName>
        <fullName evidence="1">diguanylate cyclase</fullName>
        <ecNumber evidence="1">2.7.7.65</ecNumber>
    </recommendedName>
</protein>
<sequence>LLRQTRLLVTLGDKQQNRLTDLAEWLQYNNIKLQNKAISAVYASEKKLAQFLEAVSVGVFVVDAKGKPYYANKKAQEILGKDIVQSSSDEEPEVYQTYLAGTAQLYPKERHPIVQALKGKTSSVDDVEVFQNKQVIPIEIWGTPIFDEQGNIAYAITAFQDITERKRAEAEREEFTKALQESEERFRVIAETTPVPLMIIRPTDGAILYANLQTTLLFGFSISQIMDSRITDLYLNTAAHEKLLEIFNQKGCVRNYELKMKKIDTTPLCATLFVQKIIFKHEKVLLIAIYDLTERKQAEADKLMFAQEREAKNVALQMKGEIETKNEQLQQEIKERQRAEVALEKANKELERMAIIDELTQVANRRRLNQCLTIECKRMAREQKPLSFIFCDIDYFKHYNDTYGHQAGDACLQQIALVMNNAVRRASDLVARYGGEEFAVILPNTEAEGAVNIATAIQKKLERLKIVHAESEDNQYVTLSIGVSCTIPHHTISPEILIKTADDALYEAKARGRNRIILKML</sequence>
<dbReference type="InterPro" id="IPR050469">
    <property type="entry name" value="Diguanylate_Cyclase"/>
</dbReference>
<dbReference type="InterPro" id="IPR013656">
    <property type="entry name" value="PAS_4"/>
</dbReference>
<dbReference type="Pfam" id="PF00989">
    <property type="entry name" value="PAS"/>
    <property type="match status" value="1"/>
</dbReference>
<dbReference type="NCBIfam" id="TIGR00254">
    <property type="entry name" value="GGDEF"/>
    <property type="match status" value="1"/>
</dbReference>
<name>A0ABT7VS93_9GAMM</name>
<dbReference type="PROSITE" id="PS50887">
    <property type="entry name" value="GGDEF"/>
    <property type="match status" value="1"/>
</dbReference>
<reference evidence="7" key="1">
    <citation type="submission" date="2023-06" db="EMBL/GenBank/DDBJ databases">
        <title>Uncultivated large filamentous bacteria from sulfidic sediments reveal new species and different genomic features in energy metabolism and defense.</title>
        <authorList>
            <person name="Fonseca A."/>
        </authorList>
    </citation>
    <scope>NUCLEOTIDE SEQUENCE</scope>
    <source>
        <strain evidence="7">HSG4</strain>
    </source>
</reference>
<dbReference type="SUPFAM" id="SSF55785">
    <property type="entry name" value="PYP-like sensor domain (PAS domain)"/>
    <property type="match status" value="2"/>
</dbReference>
<evidence type="ECO:0000256" key="1">
    <source>
        <dbReference type="ARBA" id="ARBA00012528"/>
    </source>
</evidence>